<feature type="compositionally biased region" description="Acidic residues" evidence="1">
    <location>
        <begin position="61"/>
        <end position="78"/>
    </location>
</feature>
<gene>
    <name evidence="2" type="ORF">S7711_07457</name>
</gene>
<feature type="region of interest" description="Disordered" evidence="1">
    <location>
        <begin position="1"/>
        <end position="289"/>
    </location>
</feature>
<organism evidence="2 3">
    <name type="scientific">Stachybotrys chartarum (strain CBS 109288 / IBT 7711)</name>
    <name type="common">Toxic black mold</name>
    <name type="synonym">Stilbospora chartarum</name>
    <dbReference type="NCBI Taxonomy" id="1280523"/>
    <lineage>
        <taxon>Eukaryota</taxon>
        <taxon>Fungi</taxon>
        <taxon>Dikarya</taxon>
        <taxon>Ascomycota</taxon>
        <taxon>Pezizomycotina</taxon>
        <taxon>Sordariomycetes</taxon>
        <taxon>Hypocreomycetidae</taxon>
        <taxon>Hypocreales</taxon>
        <taxon>Stachybotryaceae</taxon>
        <taxon>Stachybotrys</taxon>
    </lineage>
</organism>
<dbReference type="OrthoDB" id="10405274at2759"/>
<name>A0A084AFM9_STACB</name>
<feature type="compositionally biased region" description="Acidic residues" evidence="1">
    <location>
        <begin position="348"/>
        <end position="359"/>
    </location>
</feature>
<protein>
    <submittedName>
        <fullName evidence="2">Uncharacterized protein</fullName>
    </submittedName>
</protein>
<evidence type="ECO:0000313" key="2">
    <source>
        <dbReference type="EMBL" id="KEY64108.1"/>
    </source>
</evidence>
<feature type="compositionally biased region" description="Polar residues" evidence="1">
    <location>
        <begin position="331"/>
        <end position="343"/>
    </location>
</feature>
<feature type="region of interest" description="Disordered" evidence="1">
    <location>
        <begin position="404"/>
        <end position="433"/>
    </location>
</feature>
<dbReference type="EMBL" id="KL648752">
    <property type="protein sequence ID" value="KEY64108.1"/>
    <property type="molecule type" value="Genomic_DNA"/>
</dbReference>
<evidence type="ECO:0000256" key="1">
    <source>
        <dbReference type="SAM" id="MobiDB-lite"/>
    </source>
</evidence>
<feature type="region of interest" description="Disordered" evidence="1">
    <location>
        <begin position="302"/>
        <end position="364"/>
    </location>
</feature>
<feature type="compositionally biased region" description="Basic and acidic residues" evidence="1">
    <location>
        <begin position="404"/>
        <end position="415"/>
    </location>
</feature>
<dbReference type="Proteomes" id="UP000028045">
    <property type="component" value="Unassembled WGS sequence"/>
</dbReference>
<feature type="compositionally biased region" description="Basic residues" evidence="1">
    <location>
        <begin position="1"/>
        <end position="11"/>
    </location>
</feature>
<proteinExistence type="predicted"/>
<dbReference type="HOGENOM" id="CLU_725988_0_0_1"/>
<dbReference type="AlphaFoldDB" id="A0A084AFM9"/>
<accession>A0A084AFM9</accession>
<sequence length="433" mass="49167">METRSRTRGAKALHLPGDETLARGISSSQGGDQSRRTRSKRRANESIEAAVQSPRKRIEGDQEVADAQEVAESDEPEPDPLFMDKINKSILPNGPGILVQEDTHADEEHAEEHPSGPQFRKRTRSQTHKAALQQKDVQAPQNAPVHSSSSSSSSSHHYEPQSTRPVARSVKGKRQRGRNIAKPTLAVNAYEVPADDGEAESEAASMADPPPKTKEGRVETKEQKEARLVKEKEDKEAARELRKKEKEAQAAKEREEKKAARELRRREKEAQAAKQREVKKANMEAERLRRQVQMRKELASQYFGQAQKRKDAEAQRKAQYLQVATDEANPEVTQGSAGNSQQPREVDQEPGDTESAEQEQEARVAECLKQRAAWTARVRADRVAREEKIRRRLVKVHVQLDRERKRVEEKHEQQMREYNNWPATLRSYGETTE</sequence>
<feature type="compositionally biased region" description="Basic residues" evidence="1">
    <location>
        <begin position="170"/>
        <end position="179"/>
    </location>
</feature>
<reference evidence="2 3" key="1">
    <citation type="journal article" date="2014" name="BMC Genomics">
        <title>Comparative genome sequencing reveals chemotype-specific gene clusters in the toxigenic black mold Stachybotrys.</title>
        <authorList>
            <person name="Semeiks J."/>
            <person name="Borek D."/>
            <person name="Otwinowski Z."/>
            <person name="Grishin N.V."/>
        </authorList>
    </citation>
    <scope>NUCLEOTIDE SEQUENCE [LARGE SCALE GENOMIC DNA]</scope>
    <source>
        <strain evidence="3">CBS 109288 / IBT 7711</strain>
    </source>
</reference>
<feature type="compositionally biased region" description="Basic and acidic residues" evidence="1">
    <location>
        <begin position="101"/>
        <end position="114"/>
    </location>
</feature>
<keyword evidence="3" id="KW-1185">Reference proteome</keyword>
<feature type="compositionally biased region" description="Low complexity" evidence="1">
    <location>
        <begin position="146"/>
        <end position="155"/>
    </location>
</feature>
<evidence type="ECO:0000313" key="3">
    <source>
        <dbReference type="Proteomes" id="UP000028045"/>
    </source>
</evidence>
<feature type="compositionally biased region" description="Polar residues" evidence="1">
    <location>
        <begin position="135"/>
        <end position="145"/>
    </location>
</feature>
<feature type="compositionally biased region" description="Basic and acidic residues" evidence="1">
    <location>
        <begin position="211"/>
        <end position="289"/>
    </location>
</feature>